<dbReference type="AlphaFoldDB" id="A0A8K0KAP6"/>
<comment type="similarity">
    <text evidence="5">Belongs to the Fanconi anemia protein FANCD2 family.</text>
</comment>
<dbReference type="GO" id="GO:0031573">
    <property type="term" value="P:mitotic intra-S DNA damage checkpoint signaling"/>
    <property type="evidence" value="ECO:0007669"/>
    <property type="project" value="TreeGrafter"/>
</dbReference>
<organism evidence="7 8">
    <name type="scientific">Ladona fulva</name>
    <name type="common">Scarce chaser dragonfly</name>
    <name type="synonym">Libellula fulva</name>
    <dbReference type="NCBI Taxonomy" id="123851"/>
    <lineage>
        <taxon>Eukaryota</taxon>
        <taxon>Metazoa</taxon>
        <taxon>Ecdysozoa</taxon>
        <taxon>Arthropoda</taxon>
        <taxon>Hexapoda</taxon>
        <taxon>Insecta</taxon>
        <taxon>Pterygota</taxon>
        <taxon>Palaeoptera</taxon>
        <taxon>Odonata</taxon>
        <taxon>Epiprocta</taxon>
        <taxon>Anisoptera</taxon>
        <taxon>Libelluloidea</taxon>
        <taxon>Libellulidae</taxon>
        <taxon>Ladona</taxon>
    </lineage>
</organism>
<dbReference type="GO" id="GO:0070182">
    <property type="term" value="F:DNA polymerase binding"/>
    <property type="evidence" value="ECO:0007669"/>
    <property type="project" value="TreeGrafter"/>
</dbReference>
<dbReference type="GO" id="GO:0000793">
    <property type="term" value="C:condensed chromosome"/>
    <property type="evidence" value="ECO:0007669"/>
    <property type="project" value="TreeGrafter"/>
</dbReference>
<evidence type="ECO:0008006" key="9">
    <source>
        <dbReference type="Google" id="ProtNLM"/>
    </source>
</evidence>
<dbReference type="GO" id="GO:0005634">
    <property type="term" value="C:nucleus"/>
    <property type="evidence" value="ECO:0007669"/>
    <property type="project" value="UniProtKB-SubCell"/>
</dbReference>
<feature type="compositionally biased region" description="Acidic residues" evidence="6">
    <location>
        <begin position="169"/>
        <end position="179"/>
    </location>
</feature>
<keyword evidence="4" id="KW-0539">Nucleus</keyword>
<dbReference type="GO" id="GO:0036297">
    <property type="term" value="P:interstrand cross-link repair"/>
    <property type="evidence" value="ECO:0007669"/>
    <property type="project" value="TreeGrafter"/>
</dbReference>
<reference evidence="7" key="1">
    <citation type="submission" date="2013-04" db="EMBL/GenBank/DDBJ databases">
        <authorList>
            <person name="Qu J."/>
            <person name="Murali S.C."/>
            <person name="Bandaranaike D."/>
            <person name="Bellair M."/>
            <person name="Blankenburg K."/>
            <person name="Chao H."/>
            <person name="Dinh H."/>
            <person name="Doddapaneni H."/>
            <person name="Downs B."/>
            <person name="Dugan-Rocha S."/>
            <person name="Elkadiri S."/>
            <person name="Gnanaolivu R.D."/>
            <person name="Hernandez B."/>
            <person name="Javaid M."/>
            <person name="Jayaseelan J.C."/>
            <person name="Lee S."/>
            <person name="Li M."/>
            <person name="Ming W."/>
            <person name="Munidasa M."/>
            <person name="Muniz J."/>
            <person name="Nguyen L."/>
            <person name="Ongeri F."/>
            <person name="Osuji N."/>
            <person name="Pu L.-L."/>
            <person name="Puazo M."/>
            <person name="Qu C."/>
            <person name="Quiroz J."/>
            <person name="Raj R."/>
            <person name="Weissenberger G."/>
            <person name="Xin Y."/>
            <person name="Zou X."/>
            <person name="Han Y."/>
            <person name="Richards S."/>
            <person name="Worley K."/>
            <person name="Muzny D."/>
            <person name="Gibbs R."/>
        </authorList>
    </citation>
    <scope>NUCLEOTIDE SEQUENCE</scope>
    <source>
        <strain evidence="7">Sampled in the wild</strain>
    </source>
</reference>
<gene>
    <name evidence="7" type="ORF">J437_LFUL011502</name>
</gene>
<keyword evidence="2" id="KW-1017">Isopeptide bond</keyword>
<feature type="region of interest" description="Disordered" evidence="6">
    <location>
        <begin position="138"/>
        <end position="187"/>
    </location>
</feature>
<dbReference type="EMBL" id="KZ308517">
    <property type="protein sequence ID" value="KAG8230862.1"/>
    <property type="molecule type" value="Genomic_DNA"/>
</dbReference>
<sequence>MEMLNPALRLMRILRFRIENGDLSSIDALLGCGVVLPKLLMDKSENEGSKIVEEFAALSIMEQKTLLSSLLYAINWFRELVNAFAFQKDQELRLKVIKRVMNIVEMQEILIECLPHLPGYAPPPAHFLSPIATPPSFGSVAKSKGTKKRKSKKSKKGIQLTGATGTQDAGEDEEEMDECGGEKGGGKEHNREVILSALSPFFRELDMEIFGVLLSEELVINPPKKNERLAELGPSELLFLLEDYTLKLEHSLCSSPLITISSFGVGNQAKGMPFPSSSKKKNIFIFYNLDVHETKTIVRSVISLLPFICKKLEMISAYFQDTIRDFDGVLDNPQMFLGHAPVLARCLQLLLRDIGALVSWNGYSSLGSQGTSFMKEVMSIIGGRAAEGATQRTRAAMTVNQLAQNCCSYFGQFAEWIVRLPTAVALVSLLHKTTALTNPHDSQREQ</sequence>
<evidence type="ECO:0000256" key="2">
    <source>
        <dbReference type="ARBA" id="ARBA00022499"/>
    </source>
</evidence>
<dbReference type="PANTHER" id="PTHR32086">
    <property type="entry name" value="FANCONI ANEMIA GROUP D2 PROTEIN"/>
    <property type="match status" value="1"/>
</dbReference>
<evidence type="ECO:0000313" key="7">
    <source>
        <dbReference type="EMBL" id="KAG8230862.1"/>
    </source>
</evidence>
<evidence type="ECO:0000256" key="3">
    <source>
        <dbReference type="ARBA" id="ARBA00022843"/>
    </source>
</evidence>
<evidence type="ECO:0000256" key="4">
    <source>
        <dbReference type="ARBA" id="ARBA00023242"/>
    </source>
</evidence>
<evidence type="ECO:0000256" key="1">
    <source>
        <dbReference type="ARBA" id="ARBA00004123"/>
    </source>
</evidence>
<comment type="subcellular location">
    <subcellularLocation>
        <location evidence="1">Nucleus</location>
    </subcellularLocation>
</comment>
<evidence type="ECO:0000256" key="5">
    <source>
        <dbReference type="ARBA" id="ARBA00093456"/>
    </source>
</evidence>
<dbReference type="PANTHER" id="PTHR32086:SF0">
    <property type="entry name" value="FANCONI ANEMIA GROUP D2 PROTEIN"/>
    <property type="match status" value="1"/>
</dbReference>
<protein>
    <recommendedName>
        <fullName evidence="9">Fanconi anemia group D2 protein</fullName>
    </recommendedName>
</protein>
<keyword evidence="8" id="KW-1185">Reference proteome</keyword>
<reference evidence="7" key="2">
    <citation type="submission" date="2017-10" db="EMBL/GenBank/DDBJ databases">
        <title>Ladona fulva Genome sequencing and assembly.</title>
        <authorList>
            <person name="Murali S."/>
            <person name="Richards S."/>
            <person name="Bandaranaike D."/>
            <person name="Bellair M."/>
            <person name="Blankenburg K."/>
            <person name="Chao H."/>
            <person name="Dinh H."/>
            <person name="Doddapaneni H."/>
            <person name="Dugan-Rocha S."/>
            <person name="Elkadiri S."/>
            <person name="Gnanaolivu R."/>
            <person name="Hernandez B."/>
            <person name="Skinner E."/>
            <person name="Javaid M."/>
            <person name="Lee S."/>
            <person name="Li M."/>
            <person name="Ming W."/>
            <person name="Munidasa M."/>
            <person name="Muniz J."/>
            <person name="Nguyen L."/>
            <person name="Hughes D."/>
            <person name="Osuji N."/>
            <person name="Pu L.-L."/>
            <person name="Puazo M."/>
            <person name="Qu C."/>
            <person name="Quiroz J."/>
            <person name="Raj R."/>
            <person name="Weissenberger G."/>
            <person name="Xin Y."/>
            <person name="Zou X."/>
            <person name="Han Y."/>
            <person name="Worley K."/>
            <person name="Muzny D."/>
            <person name="Gibbs R."/>
        </authorList>
    </citation>
    <scope>NUCLEOTIDE SEQUENCE</scope>
    <source>
        <strain evidence="7">Sampled in the wild</strain>
    </source>
</reference>
<name>A0A8K0KAP6_LADFU</name>
<dbReference type="Proteomes" id="UP000792457">
    <property type="component" value="Unassembled WGS sequence"/>
</dbReference>
<evidence type="ECO:0000313" key="8">
    <source>
        <dbReference type="Proteomes" id="UP000792457"/>
    </source>
</evidence>
<dbReference type="GO" id="GO:0007129">
    <property type="term" value="P:homologous chromosome pairing at meiosis"/>
    <property type="evidence" value="ECO:0007669"/>
    <property type="project" value="TreeGrafter"/>
</dbReference>
<feature type="non-terminal residue" evidence="7">
    <location>
        <position position="446"/>
    </location>
</feature>
<comment type="caution">
    <text evidence="7">The sequence shown here is derived from an EMBL/GenBank/DDBJ whole genome shotgun (WGS) entry which is preliminary data.</text>
</comment>
<dbReference type="OrthoDB" id="10259640at2759"/>
<dbReference type="Pfam" id="PF14631">
    <property type="entry name" value="FancD2"/>
    <property type="match status" value="1"/>
</dbReference>
<keyword evidence="3" id="KW-0832">Ubl conjugation</keyword>
<accession>A0A8K0KAP6</accession>
<proteinExistence type="inferred from homology"/>
<feature type="compositionally biased region" description="Basic residues" evidence="6">
    <location>
        <begin position="144"/>
        <end position="156"/>
    </location>
</feature>
<dbReference type="GO" id="GO:1990918">
    <property type="term" value="P:double-strand break repair involved in meiotic recombination"/>
    <property type="evidence" value="ECO:0007669"/>
    <property type="project" value="TreeGrafter"/>
</dbReference>
<evidence type="ECO:0000256" key="6">
    <source>
        <dbReference type="SAM" id="MobiDB-lite"/>
    </source>
</evidence>
<dbReference type="InterPro" id="IPR029448">
    <property type="entry name" value="FANCD2"/>
</dbReference>